<organism evidence="2 3">
    <name type="scientific">Symbiochloris irregularis</name>
    <dbReference type="NCBI Taxonomy" id="706552"/>
    <lineage>
        <taxon>Eukaryota</taxon>
        <taxon>Viridiplantae</taxon>
        <taxon>Chlorophyta</taxon>
        <taxon>core chlorophytes</taxon>
        <taxon>Trebouxiophyceae</taxon>
        <taxon>Trebouxiales</taxon>
        <taxon>Trebouxiaceae</taxon>
        <taxon>Symbiochloris</taxon>
    </lineage>
</organism>
<feature type="chain" id="PRO_5043598253" description="Secreted protein" evidence="1">
    <location>
        <begin position="30"/>
        <end position="96"/>
    </location>
</feature>
<evidence type="ECO:0008006" key="4">
    <source>
        <dbReference type="Google" id="ProtNLM"/>
    </source>
</evidence>
<keyword evidence="1" id="KW-0732">Signal</keyword>
<accession>A0AAW1NNV3</accession>
<name>A0AAW1NNV3_9CHLO</name>
<feature type="signal peptide" evidence="1">
    <location>
        <begin position="1"/>
        <end position="29"/>
    </location>
</feature>
<dbReference type="AlphaFoldDB" id="A0AAW1NNV3"/>
<keyword evidence="3" id="KW-1185">Reference proteome</keyword>
<sequence length="96" mass="10585">MRWAGCFPNSTLTTLLLVALLLYAAPTICETKLSRRQAFLAHDSGRDIMAEARLPHNNNILFAFRDTTKGIIKFCYTASGQAGSMFSAFAHRSCLA</sequence>
<evidence type="ECO:0000313" key="3">
    <source>
        <dbReference type="Proteomes" id="UP001465755"/>
    </source>
</evidence>
<protein>
    <recommendedName>
        <fullName evidence="4">Secreted protein</fullName>
    </recommendedName>
</protein>
<comment type="caution">
    <text evidence="2">The sequence shown here is derived from an EMBL/GenBank/DDBJ whole genome shotgun (WGS) entry which is preliminary data.</text>
</comment>
<evidence type="ECO:0000256" key="1">
    <source>
        <dbReference type="SAM" id="SignalP"/>
    </source>
</evidence>
<proteinExistence type="predicted"/>
<dbReference type="EMBL" id="JALJOQ010000222">
    <property type="protein sequence ID" value="KAK9788609.1"/>
    <property type="molecule type" value="Genomic_DNA"/>
</dbReference>
<dbReference type="Proteomes" id="UP001465755">
    <property type="component" value="Unassembled WGS sequence"/>
</dbReference>
<evidence type="ECO:0000313" key="2">
    <source>
        <dbReference type="EMBL" id="KAK9788609.1"/>
    </source>
</evidence>
<reference evidence="2 3" key="1">
    <citation type="journal article" date="2024" name="Nat. Commun.">
        <title>Phylogenomics reveals the evolutionary origins of lichenization in chlorophyte algae.</title>
        <authorList>
            <person name="Puginier C."/>
            <person name="Libourel C."/>
            <person name="Otte J."/>
            <person name="Skaloud P."/>
            <person name="Haon M."/>
            <person name="Grisel S."/>
            <person name="Petersen M."/>
            <person name="Berrin J.G."/>
            <person name="Delaux P.M."/>
            <person name="Dal Grande F."/>
            <person name="Keller J."/>
        </authorList>
    </citation>
    <scope>NUCLEOTIDE SEQUENCE [LARGE SCALE GENOMIC DNA]</scope>
    <source>
        <strain evidence="2 3">SAG 2036</strain>
    </source>
</reference>
<gene>
    <name evidence="2" type="ORF">WJX73_010832</name>
</gene>